<feature type="zinc finger region" description="C3H1-type" evidence="5">
    <location>
        <begin position="359"/>
        <end position="388"/>
    </location>
</feature>
<keyword evidence="4 5" id="KW-0862">Zinc</keyword>
<dbReference type="PANTHER" id="PTHR12547">
    <property type="entry name" value="CCCH ZINC FINGER/TIS11-RELATED"/>
    <property type="match status" value="1"/>
</dbReference>
<dbReference type="PANTHER" id="PTHR12547:SF18">
    <property type="entry name" value="PROTEIN TIS11"/>
    <property type="match status" value="1"/>
</dbReference>
<dbReference type="InterPro" id="IPR036855">
    <property type="entry name" value="Znf_CCCH_sf"/>
</dbReference>
<comment type="caution">
    <text evidence="8">The sequence shown here is derived from an EMBL/GenBank/DDBJ whole genome shotgun (WGS) entry which is preliminary data.</text>
</comment>
<feature type="zinc finger region" description="C3H1-type" evidence="5">
    <location>
        <begin position="215"/>
        <end position="243"/>
    </location>
</feature>
<keyword evidence="3 5" id="KW-0863">Zinc-finger</keyword>
<keyword evidence="2" id="KW-0677">Repeat</keyword>
<feature type="region of interest" description="Disordered" evidence="6">
    <location>
        <begin position="398"/>
        <end position="422"/>
    </location>
</feature>
<evidence type="ECO:0000256" key="1">
    <source>
        <dbReference type="ARBA" id="ARBA00022723"/>
    </source>
</evidence>
<feature type="domain" description="C3H1-type" evidence="7">
    <location>
        <begin position="215"/>
        <end position="243"/>
    </location>
</feature>
<dbReference type="SMART" id="SM00356">
    <property type="entry name" value="ZnF_C3H1"/>
    <property type="match status" value="4"/>
</dbReference>
<proteinExistence type="predicted"/>
<dbReference type="Proteomes" id="UP000789595">
    <property type="component" value="Unassembled WGS sequence"/>
</dbReference>
<protein>
    <recommendedName>
        <fullName evidence="7">C3H1-type domain-containing protein</fullName>
    </recommendedName>
</protein>
<evidence type="ECO:0000259" key="7">
    <source>
        <dbReference type="PROSITE" id="PS50103"/>
    </source>
</evidence>
<dbReference type="AlphaFoldDB" id="A0A8J2SKT2"/>
<evidence type="ECO:0000256" key="2">
    <source>
        <dbReference type="ARBA" id="ARBA00022737"/>
    </source>
</evidence>
<dbReference type="GO" id="GO:0008270">
    <property type="term" value="F:zinc ion binding"/>
    <property type="evidence" value="ECO:0007669"/>
    <property type="project" value="UniProtKB-KW"/>
</dbReference>
<accession>A0A8J2SKT2</accession>
<evidence type="ECO:0000256" key="5">
    <source>
        <dbReference type="PROSITE-ProRule" id="PRU00723"/>
    </source>
</evidence>
<evidence type="ECO:0000313" key="8">
    <source>
        <dbReference type="EMBL" id="CAH0368299.1"/>
    </source>
</evidence>
<dbReference type="GO" id="GO:0003729">
    <property type="term" value="F:mRNA binding"/>
    <property type="evidence" value="ECO:0007669"/>
    <property type="project" value="InterPro"/>
</dbReference>
<evidence type="ECO:0000256" key="6">
    <source>
        <dbReference type="SAM" id="MobiDB-lite"/>
    </source>
</evidence>
<evidence type="ECO:0000256" key="4">
    <source>
        <dbReference type="ARBA" id="ARBA00022833"/>
    </source>
</evidence>
<dbReference type="InterPro" id="IPR045877">
    <property type="entry name" value="ZFP36-like"/>
</dbReference>
<reference evidence="8" key="1">
    <citation type="submission" date="2021-11" db="EMBL/GenBank/DDBJ databases">
        <authorList>
            <consortium name="Genoscope - CEA"/>
            <person name="William W."/>
        </authorList>
    </citation>
    <scope>NUCLEOTIDE SEQUENCE</scope>
</reference>
<organism evidence="8 9">
    <name type="scientific">Pelagomonas calceolata</name>
    <dbReference type="NCBI Taxonomy" id="35677"/>
    <lineage>
        <taxon>Eukaryota</taxon>
        <taxon>Sar</taxon>
        <taxon>Stramenopiles</taxon>
        <taxon>Ochrophyta</taxon>
        <taxon>Pelagophyceae</taxon>
        <taxon>Pelagomonadales</taxon>
        <taxon>Pelagomonadaceae</taxon>
        <taxon>Pelagomonas</taxon>
    </lineage>
</organism>
<dbReference type="EMBL" id="CAKKNE010000002">
    <property type="protein sequence ID" value="CAH0368299.1"/>
    <property type="molecule type" value="Genomic_DNA"/>
</dbReference>
<feature type="domain" description="C3H1-type" evidence="7">
    <location>
        <begin position="177"/>
        <end position="203"/>
    </location>
</feature>
<feature type="compositionally biased region" description="Pro residues" evidence="6">
    <location>
        <begin position="401"/>
        <end position="420"/>
    </location>
</feature>
<keyword evidence="1 5" id="KW-0479">Metal-binding</keyword>
<dbReference type="SUPFAM" id="SSF90229">
    <property type="entry name" value="CCCH zinc finger"/>
    <property type="match status" value="1"/>
</dbReference>
<feature type="region of interest" description="Disordered" evidence="6">
    <location>
        <begin position="1"/>
        <end position="165"/>
    </location>
</feature>
<dbReference type="InterPro" id="IPR000571">
    <property type="entry name" value="Znf_CCCH"/>
</dbReference>
<gene>
    <name evidence="8" type="ORF">PECAL_2P13590</name>
</gene>
<name>A0A8J2SKT2_9STRA</name>
<dbReference type="OrthoDB" id="410307at2759"/>
<feature type="domain" description="C3H1-type" evidence="7">
    <location>
        <begin position="359"/>
        <end position="388"/>
    </location>
</feature>
<evidence type="ECO:0000256" key="3">
    <source>
        <dbReference type="ARBA" id="ARBA00022771"/>
    </source>
</evidence>
<sequence length="476" mass="51881">MEPSAATPKRRLSASAAEVYPKARRSLQDTSPKGSLDARPARKASPSVPRFFPPAGAADEEASHVVPSSVAAAVLNESPPPSPGVDAAYTEAPPSPRPRADAPAYAYPYERKESPRYEPTGYEPTGFEDEPRDMAERLGWRPTGYYGAGSPSPSPPPPSPRADELSYAYAGGPQDPTYKTRLCVYPLGECPHGALCKFAHGQAELRPSPATTTATYKTRPCRYTLAECPFAAAGRCQFAHSLDELRQGPPNLAPDSRLSAKLYKTKMCRYGESCPYRDEGRCQYAHSRDELRCRRAAVVGSTSLPAVTPTAAEASDLLEYDTAPQAWPPPRTPQRRLTPPAADATTFGLARHYDEIARRRFTKICKYFLAGHCPFEAEGKCQFAHSTRELRIRPKRELRAVPPPPPTIKHLPPATPPTPAPNERWQETAVRRAFTPPPLPDIDVPGAGWALEACDPNGTYDPFVAAADEYAAQYAA</sequence>
<keyword evidence="9" id="KW-1185">Reference proteome</keyword>
<dbReference type="PROSITE" id="PS50103">
    <property type="entry name" value="ZF_C3H1"/>
    <property type="match status" value="3"/>
</dbReference>
<feature type="zinc finger region" description="C3H1-type" evidence="5">
    <location>
        <begin position="177"/>
        <end position="203"/>
    </location>
</feature>
<evidence type="ECO:0000313" key="9">
    <source>
        <dbReference type="Proteomes" id="UP000789595"/>
    </source>
</evidence>
<dbReference type="Gene3D" id="4.10.1000.10">
    <property type="entry name" value="Zinc finger, CCCH-type"/>
    <property type="match status" value="4"/>
</dbReference>
<feature type="compositionally biased region" description="Low complexity" evidence="6">
    <location>
        <begin position="64"/>
        <end position="74"/>
    </location>
</feature>